<dbReference type="SUPFAM" id="SSF48371">
    <property type="entry name" value="ARM repeat"/>
    <property type="match status" value="1"/>
</dbReference>
<feature type="transmembrane region" description="Helical" evidence="6">
    <location>
        <begin position="419"/>
        <end position="438"/>
    </location>
</feature>
<comment type="caution">
    <text evidence="8">The sequence shown here is derived from an EMBL/GenBank/DDBJ whole genome shotgun (WGS) entry which is preliminary data.</text>
</comment>
<feature type="domain" description="CCAAT-binding factor" evidence="7">
    <location>
        <begin position="374"/>
        <end position="522"/>
    </location>
</feature>
<organism evidence="8 9">
    <name type="scientific">Hesseltinella vesiculosa</name>
    <dbReference type="NCBI Taxonomy" id="101127"/>
    <lineage>
        <taxon>Eukaryota</taxon>
        <taxon>Fungi</taxon>
        <taxon>Fungi incertae sedis</taxon>
        <taxon>Mucoromycota</taxon>
        <taxon>Mucoromycotina</taxon>
        <taxon>Mucoromycetes</taxon>
        <taxon>Mucorales</taxon>
        <taxon>Cunninghamellaceae</taxon>
        <taxon>Hesseltinella</taxon>
    </lineage>
</organism>
<dbReference type="GO" id="GO:0032040">
    <property type="term" value="C:small-subunit processome"/>
    <property type="evidence" value="ECO:0007669"/>
    <property type="project" value="EnsemblFungi"/>
</dbReference>
<sequence>MSQKRKRSNDQLDAKEAKHRIRTLEATLNDKSQLNNLVDLLQIAQSTQPKIVHAAIHALHRVFTHYLVQGDLRPLSKSEDKSSNVAKVILWLRDQYHDFQARLRDLLDQDEPGLQLPAMSILLHLIKTESEAHTQRQVSKKQAVTGYFANQYYGLLVSTLLQSPHFIGPLQKEFVEKYVNVYDDLRHYFYKDAAEVIDKALKQATGVKEEKDQDTKQQKKKQRATPAKRPSSTPKLHQLLVNTFAVTEAIVSMPTESAELDDFWTVHPSKPSEDGVDDDTLDDLLGDGLSGNEDDEMDDKAKPSQKTLPPLLQMAVHKRSFTHCWLALLRLPMTEDYYRQCLLVMHKRILPHMTDPRLMMDFLTDAYNVGGAVSLLALNGVFTLMNEHNLDYPDFYHKLYTLLDRNVLHMKYRSRFFRLLDLFLSSTYLSANLIAAFIKRLARLSLTAPPAACVIIIPMIYNLLKRHPTCMKLIHRADATVEQDDPFNFDEPNPYECHAMESSLWELQTLSEHYYANVSTLAKIFTEQFLKPKYNLEDFLDHTYSTFFKTEIERRHKKAPALSFEKPATCVWEL</sequence>
<dbReference type="EMBL" id="MCGT01000009">
    <property type="protein sequence ID" value="ORX56974.1"/>
    <property type="molecule type" value="Genomic_DNA"/>
</dbReference>
<dbReference type="AlphaFoldDB" id="A0A1X2GMG0"/>
<reference evidence="8 9" key="1">
    <citation type="submission" date="2016-07" db="EMBL/GenBank/DDBJ databases">
        <title>Pervasive Adenine N6-methylation of Active Genes in Fungi.</title>
        <authorList>
            <consortium name="DOE Joint Genome Institute"/>
            <person name="Mondo S.J."/>
            <person name="Dannebaum R.O."/>
            <person name="Kuo R.C."/>
            <person name="Labutti K."/>
            <person name="Haridas S."/>
            <person name="Kuo A."/>
            <person name="Salamov A."/>
            <person name="Ahrendt S.R."/>
            <person name="Lipzen A."/>
            <person name="Sullivan W."/>
            <person name="Andreopoulos W.B."/>
            <person name="Clum A."/>
            <person name="Lindquist E."/>
            <person name="Daum C."/>
            <person name="Ramamoorthy G.K."/>
            <person name="Gryganskyi A."/>
            <person name="Culley D."/>
            <person name="Magnuson J.K."/>
            <person name="James T.Y."/>
            <person name="O'Malley M.A."/>
            <person name="Stajich J.E."/>
            <person name="Spatafora J.W."/>
            <person name="Visel A."/>
            <person name="Grigoriev I.V."/>
        </authorList>
    </citation>
    <scope>NUCLEOTIDE SEQUENCE [LARGE SCALE GENOMIC DNA]</scope>
    <source>
        <strain evidence="8 9">NRRL 3301</strain>
    </source>
</reference>
<dbReference type="GO" id="GO:0030692">
    <property type="term" value="C:Noc4p-Nop14p complex"/>
    <property type="evidence" value="ECO:0007669"/>
    <property type="project" value="EnsemblFungi"/>
</dbReference>
<evidence type="ECO:0000256" key="3">
    <source>
        <dbReference type="ARBA" id="ARBA00022692"/>
    </source>
</evidence>
<dbReference type="Proteomes" id="UP000242146">
    <property type="component" value="Unassembled WGS sequence"/>
</dbReference>
<comment type="subcellular location">
    <subcellularLocation>
        <location evidence="1">Nucleus membrane</location>
        <topology evidence="1">Multi-pass membrane protein</topology>
    </subcellularLocation>
</comment>
<keyword evidence="6" id="KW-0472">Membrane</keyword>
<dbReference type="GO" id="GO:0031965">
    <property type="term" value="C:nuclear membrane"/>
    <property type="evidence" value="ECO:0007669"/>
    <property type="project" value="UniProtKB-SubCell"/>
</dbReference>
<evidence type="ECO:0000256" key="5">
    <source>
        <dbReference type="SAM" id="MobiDB-lite"/>
    </source>
</evidence>
<dbReference type="InterPro" id="IPR016024">
    <property type="entry name" value="ARM-type_fold"/>
</dbReference>
<gene>
    <name evidence="8" type="ORF">DM01DRAFT_1334531</name>
</gene>
<evidence type="ECO:0000256" key="4">
    <source>
        <dbReference type="ARBA" id="ARBA00022989"/>
    </source>
</evidence>
<evidence type="ECO:0000259" key="7">
    <source>
        <dbReference type="Pfam" id="PF03914"/>
    </source>
</evidence>
<comment type="similarity">
    <text evidence="2">Belongs to the CBF/MAK21 family.</text>
</comment>
<feature type="region of interest" description="Disordered" evidence="5">
    <location>
        <begin position="265"/>
        <end position="306"/>
    </location>
</feature>
<dbReference type="PANTHER" id="PTHR12455">
    <property type="entry name" value="NUCLEOLAR COMPLEX PROTEIN 4"/>
    <property type="match status" value="1"/>
</dbReference>
<feature type="region of interest" description="Disordered" evidence="5">
    <location>
        <begin position="205"/>
        <end position="233"/>
    </location>
</feature>
<keyword evidence="4 6" id="KW-1133">Transmembrane helix</keyword>
<dbReference type="GO" id="GO:0000472">
    <property type="term" value="P:endonucleolytic cleavage to generate mature 5'-end of SSU-rRNA from (SSU-rRNA, 5.8S rRNA, LSU-rRNA)"/>
    <property type="evidence" value="ECO:0007669"/>
    <property type="project" value="EnsemblFungi"/>
</dbReference>
<feature type="compositionally biased region" description="Acidic residues" evidence="5">
    <location>
        <begin position="274"/>
        <end position="285"/>
    </location>
</feature>
<feature type="compositionally biased region" description="Basic and acidic residues" evidence="5">
    <location>
        <begin position="205"/>
        <end position="217"/>
    </location>
</feature>
<dbReference type="GO" id="GO:0000447">
    <property type="term" value="P:endonucleolytic cleavage in ITS1 to separate SSU-rRNA from 5.8S rRNA and LSU-rRNA from tricistronic rRNA transcript (SSU-rRNA, 5.8S rRNA, LSU-rRNA)"/>
    <property type="evidence" value="ECO:0007669"/>
    <property type="project" value="EnsemblFungi"/>
</dbReference>
<evidence type="ECO:0000256" key="2">
    <source>
        <dbReference type="ARBA" id="ARBA00007797"/>
    </source>
</evidence>
<dbReference type="STRING" id="101127.A0A1X2GMG0"/>
<accession>A0A1X2GMG0</accession>
<feature type="transmembrane region" description="Helical" evidence="6">
    <location>
        <begin position="444"/>
        <end position="464"/>
    </location>
</feature>
<name>A0A1X2GMG0_9FUNG</name>
<dbReference type="GO" id="GO:0005829">
    <property type="term" value="C:cytosol"/>
    <property type="evidence" value="ECO:0007669"/>
    <property type="project" value="EnsemblFungi"/>
</dbReference>
<dbReference type="PANTHER" id="PTHR12455:SF0">
    <property type="entry name" value="NUCLEOLAR COMPLEX PROTEIN 4 HOMOLOG"/>
    <property type="match status" value="1"/>
</dbReference>
<evidence type="ECO:0000313" key="9">
    <source>
        <dbReference type="Proteomes" id="UP000242146"/>
    </source>
</evidence>
<dbReference type="GO" id="GO:0000480">
    <property type="term" value="P:endonucleolytic cleavage in 5'-ETS of tricistronic rRNA transcript (SSU-rRNA, 5.8S rRNA, LSU-rRNA)"/>
    <property type="evidence" value="ECO:0007669"/>
    <property type="project" value="EnsemblFungi"/>
</dbReference>
<evidence type="ECO:0000313" key="8">
    <source>
        <dbReference type="EMBL" id="ORX56974.1"/>
    </source>
</evidence>
<proteinExistence type="inferred from homology"/>
<keyword evidence="3 6" id="KW-0812">Transmembrane</keyword>
<dbReference type="InterPro" id="IPR027193">
    <property type="entry name" value="Noc4"/>
</dbReference>
<dbReference type="Pfam" id="PF03914">
    <property type="entry name" value="CBF"/>
    <property type="match status" value="1"/>
</dbReference>
<protein>
    <submittedName>
        <fullName evidence="8">CBF-domain-containing protein</fullName>
    </submittedName>
</protein>
<keyword evidence="9" id="KW-1185">Reference proteome</keyword>
<evidence type="ECO:0000256" key="1">
    <source>
        <dbReference type="ARBA" id="ARBA00004232"/>
    </source>
</evidence>
<dbReference type="OrthoDB" id="10263185at2759"/>
<dbReference type="InterPro" id="IPR005612">
    <property type="entry name" value="CCAAT-binding_factor"/>
</dbReference>
<evidence type="ECO:0000256" key="6">
    <source>
        <dbReference type="SAM" id="Phobius"/>
    </source>
</evidence>